<dbReference type="InterPro" id="IPR050754">
    <property type="entry name" value="FKBP4/5/8-like"/>
</dbReference>
<dbReference type="Proteomes" id="UP001642484">
    <property type="component" value="Unassembled WGS sequence"/>
</dbReference>
<comment type="catalytic activity">
    <reaction evidence="1">
        <text>[protein]-peptidylproline (omega=180) = [protein]-peptidylproline (omega=0)</text>
        <dbReference type="Rhea" id="RHEA:16237"/>
        <dbReference type="Rhea" id="RHEA-COMP:10747"/>
        <dbReference type="Rhea" id="RHEA-COMP:10748"/>
        <dbReference type="ChEBI" id="CHEBI:83833"/>
        <dbReference type="ChEBI" id="CHEBI:83834"/>
        <dbReference type="EC" id="5.2.1.8"/>
    </reaction>
</comment>
<dbReference type="Gene3D" id="1.25.40.10">
    <property type="entry name" value="Tetratricopeptide repeat domain"/>
    <property type="match status" value="1"/>
</dbReference>
<gene>
    <name evidence="8" type="ORF">CCMP2556_LOCUS38875</name>
</gene>
<dbReference type="PANTHER" id="PTHR46512:SF9">
    <property type="entry name" value="PEPTIDYLPROLYL ISOMERASE"/>
    <property type="match status" value="1"/>
</dbReference>
<evidence type="ECO:0000256" key="2">
    <source>
        <dbReference type="ARBA" id="ARBA00013194"/>
    </source>
</evidence>
<evidence type="ECO:0000256" key="4">
    <source>
        <dbReference type="ARBA" id="ARBA00023235"/>
    </source>
</evidence>
<feature type="repeat" description="TPR" evidence="5">
    <location>
        <begin position="431"/>
        <end position="464"/>
    </location>
</feature>
<comment type="caution">
    <text evidence="8">The sequence shown here is derived from an EMBL/GenBank/DDBJ whole genome shotgun (WGS) entry which is preliminary data.</text>
</comment>
<accession>A0ABP0PS29</accession>
<evidence type="ECO:0000313" key="8">
    <source>
        <dbReference type="EMBL" id="CAK9078852.1"/>
    </source>
</evidence>
<dbReference type="EMBL" id="CAXAMN010023585">
    <property type="protein sequence ID" value="CAK9078852.1"/>
    <property type="molecule type" value="Genomic_DNA"/>
</dbReference>
<keyword evidence="4" id="KW-0413">Isomerase</keyword>
<keyword evidence="9" id="KW-1185">Reference proteome</keyword>
<dbReference type="PANTHER" id="PTHR46512">
    <property type="entry name" value="PEPTIDYLPROLYL ISOMERASE"/>
    <property type="match status" value="1"/>
</dbReference>
<dbReference type="InterPro" id="IPR002683">
    <property type="entry name" value="PsbP_C"/>
</dbReference>
<dbReference type="Pfam" id="PF01789">
    <property type="entry name" value="PsbP"/>
    <property type="match status" value="1"/>
</dbReference>
<keyword evidence="5" id="KW-0802">TPR repeat</keyword>
<evidence type="ECO:0000313" key="9">
    <source>
        <dbReference type="Proteomes" id="UP001642484"/>
    </source>
</evidence>
<dbReference type="Gene3D" id="3.40.1000.10">
    <property type="entry name" value="Mog1/PsbP, alpha/beta/alpha sandwich"/>
    <property type="match status" value="1"/>
</dbReference>
<proteinExistence type="predicted"/>
<dbReference type="InterPro" id="IPR011990">
    <property type="entry name" value="TPR-like_helical_dom_sf"/>
</dbReference>
<keyword evidence="3" id="KW-0697">Rotamase</keyword>
<dbReference type="EC" id="5.2.1.8" evidence="2"/>
<organism evidence="8 9">
    <name type="scientific">Durusdinium trenchii</name>
    <dbReference type="NCBI Taxonomy" id="1381693"/>
    <lineage>
        <taxon>Eukaryota</taxon>
        <taxon>Sar</taxon>
        <taxon>Alveolata</taxon>
        <taxon>Dinophyceae</taxon>
        <taxon>Suessiales</taxon>
        <taxon>Symbiodiniaceae</taxon>
        <taxon>Durusdinium</taxon>
    </lineage>
</organism>
<evidence type="ECO:0000256" key="3">
    <source>
        <dbReference type="ARBA" id="ARBA00023110"/>
    </source>
</evidence>
<evidence type="ECO:0000256" key="5">
    <source>
        <dbReference type="PROSITE-ProRule" id="PRU00339"/>
    </source>
</evidence>
<evidence type="ECO:0000256" key="1">
    <source>
        <dbReference type="ARBA" id="ARBA00000971"/>
    </source>
</evidence>
<feature type="region of interest" description="Disordered" evidence="6">
    <location>
        <begin position="43"/>
        <end position="80"/>
    </location>
</feature>
<name>A0ABP0PS29_9DINO</name>
<sequence length="526" mass="57550">MASSCSEPRRLRLRATRSRRLAPFVMLVTVLPLCFTSPRVPRGTAGAGAGRAARSERPEDAEDVSVSSRGEGSEAEAPKVAAEEESLWTYIFGKPGELRRDLNLVGTTPERIIVTNLLAILIGLASNLWGQTEFLLRTVPVLGAKARELHLDSLYAVDGLKTAYEDQYQARYPSTWLLDQRVALLKARQSSPDDLLGISKRSAMPEGVVPDNAWGPPGGGDRSLKKRENLSVVKQILPPKAPGQPQEISEILGEPSASLERLLRETIAPEGSKKTVEALMARRLEKAGNTYYEYQWRTTFPSGVSLRSYSSCSLGPPDARQNRQLYTLTLVLPDAESDASADNAAALAPAIVEGFQEPGEMTCEERSAFAQKCKDIGNRGFQAGDWDYAAVAYQEGVRYLEYVPHTSEMQPKPGFDHGGEERLNQDMALAVTLFSNLAATMLKMDEPQEALEYAEKALRFDEHHAKALFRRGQALLALGEASAAAETAARLAATAPREAAKLKSLADQLDKEAKKKEKALFSKMMS</sequence>
<dbReference type="InterPro" id="IPR019734">
    <property type="entry name" value="TPR_rpt"/>
</dbReference>
<dbReference type="SMART" id="SM00028">
    <property type="entry name" value="TPR"/>
    <property type="match status" value="2"/>
</dbReference>
<dbReference type="PROSITE" id="PS50005">
    <property type="entry name" value="TPR"/>
    <property type="match status" value="1"/>
</dbReference>
<dbReference type="SUPFAM" id="SSF48452">
    <property type="entry name" value="TPR-like"/>
    <property type="match status" value="1"/>
</dbReference>
<protein>
    <recommendedName>
        <fullName evidence="2">peptidylprolyl isomerase</fullName>
        <ecNumber evidence="2">5.2.1.8</ecNumber>
    </recommendedName>
</protein>
<evidence type="ECO:0000256" key="6">
    <source>
        <dbReference type="SAM" id="MobiDB-lite"/>
    </source>
</evidence>
<feature type="domain" description="PsbP C-terminal" evidence="7">
    <location>
        <begin position="225"/>
        <end position="339"/>
    </location>
</feature>
<evidence type="ECO:0000259" key="7">
    <source>
        <dbReference type="Pfam" id="PF01789"/>
    </source>
</evidence>
<reference evidence="8 9" key="1">
    <citation type="submission" date="2024-02" db="EMBL/GenBank/DDBJ databases">
        <authorList>
            <person name="Chen Y."/>
            <person name="Shah S."/>
            <person name="Dougan E. K."/>
            <person name="Thang M."/>
            <person name="Chan C."/>
        </authorList>
    </citation>
    <scope>NUCLEOTIDE SEQUENCE [LARGE SCALE GENOMIC DNA]</scope>
</reference>